<dbReference type="EMBL" id="MABE01000611">
    <property type="protein sequence ID" value="OUS38316.1"/>
    <property type="molecule type" value="Genomic_DNA"/>
</dbReference>
<dbReference type="PIRSF" id="PIRSF016482">
    <property type="entry name" value="PilO"/>
    <property type="match status" value="1"/>
</dbReference>
<dbReference type="Pfam" id="PF04350">
    <property type="entry name" value="PilO"/>
    <property type="match status" value="1"/>
</dbReference>
<comment type="caution">
    <text evidence="2">The sequence shown here is derived from an EMBL/GenBank/DDBJ whole genome shotgun (WGS) entry which is preliminary data.</text>
</comment>
<dbReference type="Proteomes" id="UP000227088">
    <property type="component" value="Unassembled WGS sequence"/>
</dbReference>
<feature type="transmembrane region" description="Helical" evidence="1">
    <location>
        <begin position="34"/>
        <end position="56"/>
    </location>
</feature>
<organism evidence="2 3">
    <name type="scientific">Oleispira antarctica</name>
    <dbReference type="NCBI Taxonomy" id="188908"/>
    <lineage>
        <taxon>Bacteria</taxon>
        <taxon>Pseudomonadati</taxon>
        <taxon>Pseudomonadota</taxon>
        <taxon>Gammaproteobacteria</taxon>
        <taxon>Oceanospirillales</taxon>
        <taxon>Oceanospirillaceae</taxon>
        <taxon>Oleispira</taxon>
    </lineage>
</organism>
<dbReference type="PANTHER" id="PTHR39555:SF1">
    <property type="entry name" value="TYPE IV PILUS INNER MEMBRANE COMPONENT PILO"/>
    <property type="match status" value="1"/>
</dbReference>
<dbReference type="Gene3D" id="3.30.70.60">
    <property type="match status" value="1"/>
</dbReference>
<dbReference type="InterPro" id="IPR014717">
    <property type="entry name" value="Transl_elong_EF1B/ribsomal_bS6"/>
</dbReference>
<evidence type="ECO:0000256" key="1">
    <source>
        <dbReference type="SAM" id="Phobius"/>
    </source>
</evidence>
<keyword evidence="1" id="KW-1133">Transmembrane helix</keyword>
<dbReference type="PANTHER" id="PTHR39555">
    <property type="entry name" value="FIMBRIAL ASSEMBLY PROTEIN PILO-LIKE PROTEIN-RELATED"/>
    <property type="match status" value="1"/>
</dbReference>
<dbReference type="Gene3D" id="1.10.287.540">
    <property type="entry name" value="Helix hairpin bin"/>
    <property type="match status" value="1"/>
</dbReference>
<reference evidence="3" key="1">
    <citation type="journal article" date="2017" name="Proc. Natl. Acad. Sci. U.S.A.">
        <title>Simulation of Deepwater Horizon oil plume reveals substrate specialization within a complex community of hydrocarbon degraders.</title>
        <authorList>
            <person name="Hu P."/>
            <person name="Dubinsky E.A."/>
            <person name="Probst A.J."/>
            <person name="Wang J."/>
            <person name="Sieber C.M.K."/>
            <person name="Tom L.M."/>
            <person name="Gardinali P."/>
            <person name="Banfield J.F."/>
            <person name="Atlas R.M."/>
            <person name="Andersen G.L."/>
        </authorList>
    </citation>
    <scope>NUCLEOTIDE SEQUENCE [LARGE SCALE GENOMIC DNA]</scope>
</reference>
<keyword evidence="1" id="KW-0472">Membrane</keyword>
<gene>
    <name evidence="2" type="ORF">A9R00_10600</name>
</gene>
<dbReference type="InterPro" id="IPR007445">
    <property type="entry name" value="PilO"/>
</dbReference>
<dbReference type="AlphaFoldDB" id="A0A1Y5HLZ5"/>
<evidence type="ECO:0000313" key="2">
    <source>
        <dbReference type="EMBL" id="OUS38316.1"/>
    </source>
</evidence>
<proteinExistence type="predicted"/>
<dbReference type="GO" id="GO:0043683">
    <property type="term" value="P:type IV pilus assembly"/>
    <property type="evidence" value="ECO:0007669"/>
    <property type="project" value="InterPro"/>
</dbReference>
<sequence>MAKDSKFDLQPYLDKINEFDVNDIDWENMGSWPLVGKAVFCTVIAVALLVGGYFMLLEPMQLKLSREVKQESQLKKDFENKAFQVANLEEYRAQMVEMELSFESILKQLPRDTEVPGLIDDISLAALNNGLDLKVISPQKQISTEFYNELPIEIEVEGDYHELGAYVSSVASLPRIVTLHDFSISTKGKNSDLLSLKILAKTYRYNEGD</sequence>
<keyword evidence="1" id="KW-0812">Transmembrane</keyword>
<evidence type="ECO:0000313" key="3">
    <source>
        <dbReference type="Proteomes" id="UP000227088"/>
    </source>
</evidence>
<dbReference type="GO" id="GO:0043107">
    <property type="term" value="P:type IV pilus-dependent motility"/>
    <property type="evidence" value="ECO:0007669"/>
    <property type="project" value="InterPro"/>
</dbReference>
<protein>
    <submittedName>
        <fullName evidence="2">Pilus assembly protein PilP</fullName>
    </submittedName>
</protein>
<name>A0A1Y5HLZ5_OLEAN</name>
<accession>A0A1Y5HLZ5</accession>